<evidence type="ECO:0000256" key="1">
    <source>
        <dbReference type="SAM" id="Phobius"/>
    </source>
</evidence>
<evidence type="ECO:0000313" key="3">
    <source>
        <dbReference type="Proteomes" id="UP000184608"/>
    </source>
</evidence>
<accession>A0A1M6D4D4</accession>
<reference evidence="2 3" key="1">
    <citation type="submission" date="2016-11" db="EMBL/GenBank/DDBJ databases">
        <authorList>
            <person name="Jaros S."/>
            <person name="Januszkiewicz K."/>
            <person name="Wedrychowicz H."/>
        </authorList>
    </citation>
    <scope>NUCLEOTIDE SEQUENCE [LARGE SCALE GENOMIC DNA]</scope>
    <source>
        <strain evidence="2 3">CECT 7868</strain>
    </source>
</reference>
<keyword evidence="1" id="KW-1133">Transmembrane helix</keyword>
<feature type="transmembrane region" description="Helical" evidence="1">
    <location>
        <begin position="15"/>
        <end position="33"/>
    </location>
</feature>
<sequence length="110" mass="12673">MKTVESYKNYHVCSVPGALLLVIQYTFHCFLWRRQQVSLVLKKRRVLKKRVLKKRVFNTQTCVQLMCAEKRGGKDAVDGVDTQASESAHMPRFHLEVLFNTQSGTFPAKT</sequence>
<protein>
    <submittedName>
        <fullName evidence="2">Uncharacterized protein</fullName>
    </submittedName>
</protein>
<dbReference type="EMBL" id="FQXZ01000046">
    <property type="protein sequence ID" value="SHI67954.1"/>
    <property type="molecule type" value="Genomic_DNA"/>
</dbReference>
<keyword evidence="1" id="KW-0472">Membrane</keyword>
<evidence type="ECO:0000313" key="2">
    <source>
        <dbReference type="EMBL" id="SHI67954.1"/>
    </source>
</evidence>
<keyword evidence="3" id="KW-1185">Reference proteome</keyword>
<dbReference type="AlphaFoldDB" id="A0A1M6D4D4"/>
<name>A0A1M6D4D4_9VIBR</name>
<dbReference type="Proteomes" id="UP000184608">
    <property type="component" value="Unassembled WGS sequence"/>
</dbReference>
<gene>
    <name evidence="2" type="ORF">VA7868_04131</name>
</gene>
<proteinExistence type="predicted"/>
<organism evidence="2 3">
    <name type="scientific">Vibrio aerogenes CECT 7868</name>
    <dbReference type="NCBI Taxonomy" id="1216006"/>
    <lineage>
        <taxon>Bacteria</taxon>
        <taxon>Pseudomonadati</taxon>
        <taxon>Pseudomonadota</taxon>
        <taxon>Gammaproteobacteria</taxon>
        <taxon>Vibrionales</taxon>
        <taxon>Vibrionaceae</taxon>
        <taxon>Vibrio</taxon>
    </lineage>
</organism>
<keyword evidence="1" id="KW-0812">Transmembrane</keyword>